<dbReference type="SUPFAM" id="SSF51445">
    <property type="entry name" value="(Trans)glycosidases"/>
    <property type="match status" value="1"/>
</dbReference>
<accession>A0ABV9A751</accession>
<dbReference type="PANTHER" id="PTHR42976">
    <property type="entry name" value="BIFUNCTIONAL CHITINASE/LYSOZYME-RELATED"/>
    <property type="match status" value="1"/>
</dbReference>
<comment type="caution">
    <text evidence="1">The sequence shown here is derived from an EMBL/GenBank/DDBJ whole genome shotgun (WGS) entry which is preliminary data.</text>
</comment>
<reference evidence="2" key="1">
    <citation type="journal article" date="2019" name="Int. J. Syst. Evol. Microbiol.">
        <title>The Global Catalogue of Microorganisms (GCM) 10K type strain sequencing project: providing services to taxonomists for standard genome sequencing and annotation.</title>
        <authorList>
            <consortium name="The Broad Institute Genomics Platform"/>
            <consortium name="The Broad Institute Genome Sequencing Center for Infectious Disease"/>
            <person name="Wu L."/>
            <person name="Ma J."/>
        </authorList>
    </citation>
    <scope>NUCLEOTIDE SEQUENCE [LARGE SCALE GENOMIC DNA]</scope>
    <source>
        <strain evidence="2">CGMCC 4.7357</strain>
    </source>
</reference>
<protein>
    <submittedName>
        <fullName evidence="1">Chitinase</fullName>
    </submittedName>
</protein>
<dbReference type="Proteomes" id="UP001595997">
    <property type="component" value="Unassembled WGS sequence"/>
</dbReference>
<dbReference type="CDD" id="cd06543">
    <property type="entry name" value="GH18_PF-ChiA-like"/>
    <property type="match status" value="1"/>
</dbReference>
<sequence length="364" mass="37023">MNATGATGKCHGFCHTGVLANFLSAGAISKVRKGAIDVRHRMARLAGALALVCAGCSAGGTPAADDGVEESGSAVHFAPYVNATTPADTETAGTPSAYYVAFAVASGSGECRPMWDDGTAIDDAAVKKRIGALRDSGADVRVSFGGATGTELAVACESTAGLAAAYGQVLEQVGATTADFDIEGKTLENSAASTRRAKAIKLLQHRRPGLKASFTLPVMPTGLTPEGAELLERAAGLDVRISAVNIMAMSYSPSHTGDMGDYAIAAARAAHDQITRLPGMSGTAAWRALMVTVMIGVNDIEAETFTLGDAAQLAAFAAERKLGGLSMWSSARDRECPGGAKAEVDDACSGVTQTKGAFSVALSG</sequence>
<organism evidence="1 2">
    <name type="scientific">Streptomyces ovatisporus</name>
    <dbReference type="NCBI Taxonomy" id="1128682"/>
    <lineage>
        <taxon>Bacteria</taxon>
        <taxon>Bacillati</taxon>
        <taxon>Actinomycetota</taxon>
        <taxon>Actinomycetes</taxon>
        <taxon>Kitasatosporales</taxon>
        <taxon>Streptomycetaceae</taxon>
        <taxon>Streptomyces</taxon>
    </lineage>
</organism>
<keyword evidence="2" id="KW-1185">Reference proteome</keyword>
<name>A0ABV9A751_9ACTN</name>
<dbReference type="PANTHER" id="PTHR42976:SF1">
    <property type="entry name" value="GH18 DOMAIN-CONTAINING PROTEIN-RELATED"/>
    <property type="match status" value="1"/>
</dbReference>
<gene>
    <name evidence="1" type="ORF">ACFPA8_11470</name>
</gene>
<dbReference type="Gene3D" id="3.20.20.80">
    <property type="entry name" value="Glycosidases"/>
    <property type="match status" value="1"/>
</dbReference>
<dbReference type="InterPro" id="IPR052750">
    <property type="entry name" value="GH18_Chitinase"/>
</dbReference>
<evidence type="ECO:0000313" key="1">
    <source>
        <dbReference type="EMBL" id="MFC4494751.1"/>
    </source>
</evidence>
<proteinExistence type="predicted"/>
<dbReference type="RefSeq" id="WP_386446389.1">
    <property type="nucleotide sequence ID" value="NZ_JBHSFH010000006.1"/>
</dbReference>
<dbReference type="EMBL" id="JBHSFH010000006">
    <property type="protein sequence ID" value="MFC4494751.1"/>
    <property type="molecule type" value="Genomic_DNA"/>
</dbReference>
<evidence type="ECO:0000313" key="2">
    <source>
        <dbReference type="Proteomes" id="UP001595997"/>
    </source>
</evidence>
<dbReference type="InterPro" id="IPR017853">
    <property type="entry name" value="GH"/>
</dbReference>